<feature type="compositionally biased region" description="Acidic residues" evidence="4">
    <location>
        <begin position="397"/>
        <end position="419"/>
    </location>
</feature>
<feature type="region of interest" description="Disordered" evidence="4">
    <location>
        <begin position="396"/>
        <end position="419"/>
    </location>
</feature>
<feature type="non-terminal residue" evidence="6">
    <location>
        <position position="1"/>
    </location>
</feature>
<evidence type="ECO:0000313" key="7">
    <source>
        <dbReference type="Proteomes" id="UP000699042"/>
    </source>
</evidence>
<dbReference type="GO" id="GO:0006629">
    <property type="term" value="P:lipid metabolic process"/>
    <property type="evidence" value="ECO:0007669"/>
    <property type="project" value="InterPro"/>
</dbReference>
<evidence type="ECO:0000256" key="1">
    <source>
        <dbReference type="ARBA" id="ARBA00043996"/>
    </source>
</evidence>
<evidence type="ECO:0000256" key="3">
    <source>
        <dbReference type="ARBA" id="ARBA00048461"/>
    </source>
</evidence>
<protein>
    <submittedName>
        <fullName evidence="6">Alpha/beta-hydrolase</fullName>
    </submittedName>
</protein>
<dbReference type="PANTHER" id="PTHR45856:SF24">
    <property type="entry name" value="FUNGAL LIPASE-LIKE DOMAIN-CONTAINING PROTEIN"/>
    <property type="match status" value="1"/>
</dbReference>
<name>A0A9P7R1E9_9PEZI</name>
<reference evidence="6" key="1">
    <citation type="submission" date="2021-05" db="EMBL/GenBank/DDBJ databases">
        <title>Comparative genomics of three Colletotrichum scovillei strains and genetic complementation revealed genes involved fungal growth and virulence on chili pepper.</title>
        <authorList>
            <person name="Hsieh D.-K."/>
            <person name="Chuang S.-C."/>
            <person name="Chen C.-Y."/>
            <person name="Chao Y.-T."/>
            <person name="Lu M.-Y.J."/>
            <person name="Lee M.-H."/>
            <person name="Shih M.-C."/>
        </authorList>
    </citation>
    <scope>NUCLEOTIDE SEQUENCE</scope>
    <source>
        <strain evidence="6">Coll-153</strain>
    </source>
</reference>
<dbReference type="CDD" id="cd00519">
    <property type="entry name" value="Lipase_3"/>
    <property type="match status" value="1"/>
</dbReference>
<dbReference type="Pfam" id="PF01764">
    <property type="entry name" value="Lipase_3"/>
    <property type="match status" value="1"/>
</dbReference>
<accession>A0A9P7R1E9</accession>
<keyword evidence="7" id="KW-1185">Reference proteome</keyword>
<gene>
    <name evidence="6" type="ORF">JMJ77_011030</name>
</gene>
<comment type="similarity">
    <text evidence="1">Belongs to the AB hydrolase superfamily. Lipase family. Class 3 subfamily.</text>
</comment>
<comment type="catalytic activity">
    <reaction evidence="3">
        <text>a monoacylglycerol + H2O = glycerol + a fatty acid + H(+)</text>
        <dbReference type="Rhea" id="RHEA:15245"/>
        <dbReference type="ChEBI" id="CHEBI:15377"/>
        <dbReference type="ChEBI" id="CHEBI:15378"/>
        <dbReference type="ChEBI" id="CHEBI:17408"/>
        <dbReference type="ChEBI" id="CHEBI:17754"/>
        <dbReference type="ChEBI" id="CHEBI:28868"/>
    </reaction>
</comment>
<sequence>MSVARFSLGASASGLGSMDSTTLAGASAAVATMLNEIEDFSDSDLFGIVRESQNKKVRAQRAMNLRDIVSRGQEFVKLPTVEWTSTEDAARVMQIAALCSKAVYRKDPGQVVPQLLDYAIKDRHWIEPTRDGSGKAATLFEILRTDPSSQRKALVVAVRGSASSIDWLVNLNSDLSECSDLVVSTADHDLKQTSERLNCWFMVRGRVMGLTSVIQKLPESRLKPTLKVHRGFAQCARTIAPGLVNQMKVALNEGQTEDQEIEIVFTGHSAGGAVACLLFCYLLTSQVLDLPSKKPTLSCVTFGCPPLFNTDIDARLTRLYTGSNFLPGNMLAFVNYGDPIPRMDAAYATELARIWYCVGGGKCPPASEFEDFKPPKLRLYGLGQLVVLFEKELEVDKDGDEGGDEDGDGDGDGDEDEEEERVMACQLSHGDLEHQAWANVSAHRMNQYVKWITRIGDGSFNGRKDWADHR</sequence>
<dbReference type="Proteomes" id="UP000699042">
    <property type="component" value="Unassembled WGS sequence"/>
</dbReference>
<dbReference type="InterPro" id="IPR051218">
    <property type="entry name" value="Sec_MonoDiacylglyc_Lipase"/>
</dbReference>
<organism evidence="6 7">
    <name type="scientific">Colletotrichum scovillei</name>
    <dbReference type="NCBI Taxonomy" id="1209932"/>
    <lineage>
        <taxon>Eukaryota</taxon>
        <taxon>Fungi</taxon>
        <taxon>Dikarya</taxon>
        <taxon>Ascomycota</taxon>
        <taxon>Pezizomycotina</taxon>
        <taxon>Sordariomycetes</taxon>
        <taxon>Hypocreomycetidae</taxon>
        <taxon>Glomerellales</taxon>
        <taxon>Glomerellaceae</taxon>
        <taxon>Colletotrichum</taxon>
        <taxon>Colletotrichum acutatum species complex</taxon>
    </lineage>
</organism>
<dbReference type="InterPro" id="IPR029058">
    <property type="entry name" value="AB_hydrolase_fold"/>
</dbReference>
<dbReference type="EMBL" id="JAESDN010000007">
    <property type="protein sequence ID" value="KAG7047685.1"/>
    <property type="molecule type" value="Genomic_DNA"/>
</dbReference>
<dbReference type="Gene3D" id="3.40.50.1820">
    <property type="entry name" value="alpha/beta hydrolase"/>
    <property type="match status" value="1"/>
</dbReference>
<evidence type="ECO:0000313" key="6">
    <source>
        <dbReference type="EMBL" id="KAG7047685.1"/>
    </source>
</evidence>
<comment type="catalytic activity">
    <reaction evidence="2">
        <text>a diacylglycerol + H2O = a monoacylglycerol + a fatty acid + H(+)</text>
        <dbReference type="Rhea" id="RHEA:32731"/>
        <dbReference type="ChEBI" id="CHEBI:15377"/>
        <dbReference type="ChEBI" id="CHEBI:15378"/>
        <dbReference type="ChEBI" id="CHEBI:17408"/>
        <dbReference type="ChEBI" id="CHEBI:18035"/>
        <dbReference type="ChEBI" id="CHEBI:28868"/>
    </reaction>
</comment>
<dbReference type="PANTHER" id="PTHR45856">
    <property type="entry name" value="ALPHA/BETA-HYDROLASES SUPERFAMILY PROTEIN"/>
    <property type="match status" value="1"/>
</dbReference>
<dbReference type="AlphaFoldDB" id="A0A9P7R1E9"/>
<proteinExistence type="inferred from homology"/>
<evidence type="ECO:0000256" key="2">
    <source>
        <dbReference type="ARBA" id="ARBA00047591"/>
    </source>
</evidence>
<evidence type="ECO:0000256" key="4">
    <source>
        <dbReference type="SAM" id="MobiDB-lite"/>
    </source>
</evidence>
<dbReference type="InterPro" id="IPR002921">
    <property type="entry name" value="Fungal_lipase-type"/>
</dbReference>
<feature type="domain" description="Fungal lipase-type" evidence="5">
    <location>
        <begin position="155"/>
        <end position="345"/>
    </location>
</feature>
<dbReference type="SUPFAM" id="SSF53474">
    <property type="entry name" value="alpha/beta-Hydrolases"/>
    <property type="match status" value="1"/>
</dbReference>
<evidence type="ECO:0000259" key="5">
    <source>
        <dbReference type="Pfam" id="PF01764"/>
    </source>
</evidence>
<comment type="caution">
    <text evidence="6">The sequence shown here is derived from an EMBL/GenBank/DDBJ whole genome shotgun (WGS) entry which is preliminary data.</text>
</comment>